<sequence>MLWPVVIQVISMLGLLIAHLTQPIFPDFWSPGSHVPTWPSPFSVRLRVLSDIFVAAAGACSEANAPRKIAGSFSSLARRNVSRPSCSLFWY</sequence>
<evidence type="ECO:0000313" key="2">
    <source>
        <dbReference type="EMBL" id="KAF3770419.1"/>
    </source>
</evidence>
<evidence type="ECO:0000256" key="1">
    <source>
        <dbReference type="SAM" id="SignalP"/>
    </source>
</evidence>
<dbReference type="AlphaFoldDB" id="A0A9P5CT92"/>
<accession>A0A9P5CT92</accession>
<keyword evidence="1" id="KW-0732">Signal</keyword>
<dbReference type="Proteomes" id="UP000803844">
    <property type="component" value="Unassembled WGS sequence"/>
</dbReference>
<feature type="signal peptide" evidence="1">
    <location>
        <begin position="1"/>
        <end position="18"/>
    </location>
</feature>
<keyword evidence="3" id="KW-1185">Reference proteome</keyword>
<feature type="chain" id="PRO_5040296143" description="Secreted protein" evidence="1">
    <location>
        <begin position="19"/>
        <end position="91"/>
    </location>
</feature>
<gene>
    <name evidence="2" type="ORF">M406DRAFT_53910</name>
</gene>
<comment type="caution">
    <text evidence="2">The sequence shown here is derived from an EMBL/GenBank/DDBJ whole genome shotgun (WGS) entry which is preliminary data.</text>
</comment>
<protein>
    <recommendedName>
        <fullName evidence="4">Secreted protein</fullName>
    </recommendedName>
</protein>
<dbReference type="RefSeq" id="XP_040781380.1">
    <property type="nucleotide sequence ID" value="XM_040924530.1"/>
</dbReference>
<feature type="non-terminal residue" evidence="2">
    <location>
        <position position="91"/>
    </location>
</feature>
<reference evidence="2" key="1">
    <citation type="journal article" date="2020" name="Phytopathology">
        <title>Genome sequence of the chestnut blight fungus Cryphonectria parasitica EP155: A fundamental resource for an archetypical invasive plant pathogen.</title>
        <authorList>
            <person name="Crouch J.A."/>
            <person name="Dawe A."/>
            <person name="Aerts A."/>
            <person name="Barry K."/>
            <person name="Churchill A.C.L."/>
            <person name="Grimwood J."/>
            <person name="Hillman B."/>
            <person name="Milgroom M.G."/>
            <person name="Pangilinan J."/>
            <person name="Smith M."/>
            <person name="Salamov A."/>
            <person name="Schmutz J."/>
            <person name="Yadav J."/>
            <person name="Grigoriev I.V."/>
            <person name="Nuss D."/>
        </authorList>
    </citation>
    <scope>NUCLEOTIDE SEQUENCE</scope>
    <source>
        <strain evidence="2">EP155</strain>
    </source>
</reference>
<organism evidence="2 3">
    <name type="scientific">Cryphonectria parasitica (strain ATCC 38755 / EP155)</name>
    <dbReference type="NCBI Taxonomy" id="660469"/>
    <lineage>
        <taxon>Eukaryota</taxon>
        <taxon>Fungi</taxon>
        <taxon>Dikarya</taxon>
        <taxon>Ascomycota</taxon>
        <taxon>Pezizomycotina</taxon>
        <taxon>Sordariomycetes</taxon>
        <taxon>Sordariomycetidae</taxon>
        <taxon>Diaporthales</taxon>
        <taxon>Cryphonectriaceae</taxon>
        <taxon>Cryphonectria-Endothia species complex</taxon>
        <taxon>Cryphonectria</taxon>
    </lineage>
</organism>
<proteinExistence type="predicted"/>
<name>A0A9P5CT92_CRYP1</name>
<dbReference type="GeneID" id="63841659"/>
<dbReference type="EMBL" id="MU032344">
    <property type="protein sequence ID" value="KAF3770419.1"/>
    <property type="molecule type" value="Genomic_DNA"/>
</dbReference>
<evidence type="ECO:0000313" key="3">
    <source>
        <dbReference type="Proteomes" id="UP000803844"/>
    </source>
</evidence>
<evidence type="ECO:0008006" key="4">
    <source>
        <dbReference type="Google" id="ProtNLM"/>
    </source>
</evidence>